<proteinExistence type="predicted"/>
<dbReference type="EMBL" id="JAMZIH010000792">
    <property type="protein sequence ID" value="KAJ1678866.1"/>
    <property type="molecule type" value="Genomic_DNA"/>
</dbReference>
<name>A0ACC1HU60_9FUNG</name>
<evidence type="ECO:0000313" key="1">
    <source>
        <dbReference type="EMBL" id="KAJ1678866.1"/>
    </source>
</evidence>
<reference evidence="1" key="1">
    <citation type="submission" date="2022-06" db="EMBL/GenBank/DDBJ databases">
        <title>Phylogenomic reconstructions and comparative analyses of Kickxellomycotina fungi.</title>
        <authorList>
            <person name="Reynolds N.K."/>
            <person name="Stajich J.E."/>
            <person name="Barry K."/>
            <person name="Grigoriev I.V."/>
            <person name="Crous P."/>
            <person name="Smith M.E."/>
        </authorList>
    </citation>
    <scope>NUCLEOTIDE SEQUENCE</scope>
    <source>
        <strain evidence="1">RSA 2271</strain>
    </source>
</reference>
<dbReference type="Proteomes" id="UP001145114">
    <property type="component" value="Unassembled WGS sequence"/>
</dbReference>
<accession>A0ACC1HU60</accession>
<sequence length="289" mass="31645">MWGLPLTVSEYFLRFYGMQRYKNPPKGKPPYAVHLIWGASAVLIYCVIDSPLSKPRNIIGGHVLSALTGTILSHIFKHTPPSLRWLPAALSVAIATVVMDITGTLHPPGGATAYLGVNGGAAINKVGWWYPLFPVLSGILVMFAIAMVTNNVFRRFPIAWWRLKLPPVVVLSPQPGSQRPADANLDGRSLEGSVAPSIIATELNKSDPNANRSSSSSRNNDGSSAIALTTLSAEQYLELCDTGFDEKRDSDVRLPSVAANWERERHALLNRIRELESELDRVKPSRQPS</sequence>
<organism evidence="1 2">
    <name type="scientific">Spiromyces aspiralis</name>
    <dbReference type="NCBI Taxonomy" id="68401"/>
    <lineage>
        <taxon>Eukaryota</taxon>
        <taxon>Fungi</taxon>
        <taxon>Fungi incertae sedis</taxon>
        <taxon>Zoopagomycota</taxon>
        <taxon>Kickxellomycotina</taxon>
        <taxon>Kickxellomycetes</taxon>
        <taxon>Kickxellales</taxon>
        <taxon>Kickxellaceae</taxon>
        <taxon>Spiromyces</taxon>
    </lineage>
</organism>
<evidence type="ECO:0000313" key="2">
    <source>
        <dbReference type="Proteomes" id="UP001145114"/>
    </source>
</evidence>
<protein>
    <submittedName>
        <fullName evidence="1">Uncharacterized protein</fullName>
    </submittedName>
</protein>
<comment type="caution">
    <text evidence="1">The sequence shown here is derived from an EMBL/GenBank/DDBJ whole genome shotgun (WGS) entry which is preliminary data.</text>
</comment>
<gene>
    <name evidence="1" type="ORF">EV182_003196</name>
</gene>
<keyword evidence="2" id="KW-1185">Reference proteome</keyword>